<dbReference type="InterPro" id="IPR052346">
    <property type="entry name" value="O-mannosyl-transferase_TMTC"/>
</dbReference>
<dbReference type="Pfam" id="PF14559">
    <property type="entry name" value="TPR_19"/>
    <property type="match status" value="1"/>
</dbReference>
<dbReference type="Gene3D" id="1.25.40.10">
    <property type="entry name" value="Tetratricopeptide repeat domain"/>
    <property type="match status" value="1"/>
</dbReference>
<comment type="caution">
    <text evidence="4">The sequence shown here is derived from an EMBL/GenBank/DDBJ whole genome shotgun (WGS) entry which is preliminary data.</text>
</comment>
<protein>
    <submittedName>
        <fullName evidence="4">Tetratricopeptide repeat protein</fullName>
    </submittedName>
</protein>
<dbReference type="PANTHER" id="PTHR44227">
    <property type="match status" value="1"/>
</dbReference>
<keyword evidence="1" id="KW-0677">Repeat</keyword>
<evidence type="ECO:0000256" key="2">
    <source>
        <dbReference type="ARBA" id="ARBA00022803"/>
    </source>
</evidence>
<evidence type="ECO:0000313" key="4">
    <source>
        <dbReference type="EMBL" id="MCF2949516.1"/>
    </source>
</evidence>
<dbReference type="EMBL" id="JAKGAS010000008">
    <property type="protein sequence ID" value="MCF2949516.1"/>
    <property type="molecule type" value="Genomic_DNA"/>
</dbReference>
<accession>A0ABS9D974</accession>
<feature type="repeat" description="TPR" evidence="3">
    <location>
        <begin position="264"/>
        <end position="297"/>
    </location>
</feature>
<keyword evidence="2 3" id="KW-0802">TPR repeat</keyword>
<name>A0ABS9D974_9ALTE</name>
<feature type="repeat" description="TPR" evidence="3">
    <location>
        <begin position="196"/>
        <end position="229"/>
    </location>
</feature>
<dbReference type="Pfam" id="PF07719">
    <property type="entry name" value="TPR_2"/>
    <property type="match status" value="1"/>
</dbReference>
<dbReference type="PANTHER" id="PTHR44227:SF3">
    <property type="entry name" value="PROTEIN O-MANNOSYL-TRANSFERASE TMTC4"/>
    <property type="match status" value="1"/>
</dbReference>
<proteinExistence type="predicted"/>
<dbReference type="Proteomes" id="UP001521137">
    <property type="component" value="Unassembled WGS sequence"/>
</dbReference>
<evidence type="ECO:0000256" key="3">
    <source>
        <dbReference type="PROSITE-ProRule" id="PRU00339"/>
    </source>
</evidence>
<reference evidence="4 5" key="1">
    <citation type="submission" date="2022-01" db="EMBL/GenBank/DDBJ databases">
        <title>Paraglaciecola sp. G1-23.</title>
        <authorList>
            <person name="Jin M.S."/>
            <person name="Han D.M."/>
            <person name="Kim H.M."/>
            <person name="Jeon C.O."/>
        </authorList>
    </citation>
    <scope>NUCLEOTIDE SEQUENCE [LARGE SCALE GENOMIC DNA]</scope>
    <source>
        <strain evidence="4 5">G1-23</strain>
    </source>
</reference>
<evidence type="ECO:0000313" key="5">
    <source>
        <dbReference type="Proteomes" id="UP001521137"/>
    </source>
</evidence>
<dbReference type="SMART" id="SM00028">
    <property type="entry name" value="TPR"/>
    <property type="match status" value="5"/>
</dbReference>
<evidence type="ECO:0000256" key="1">
    <source>
        <dbReference type="ARBA" id="ARBA00022737"/>
    </source>
</evidence>
<dbReference type="InterPro" id="IPR011990">
    <property type="entry name" value="TPR-like_helical_dom_sf"/>
</dbReference>
<organism evidence="4 5">
    <name type="scientific">Paraglaciecola algarum</name>
    <dbReference type="NCBI Taxonomy" id="3050085"/>
    <lineage>
        <taxon>Bacteria</taxon>
        <taxon>Pseudomonadati</taxon>
        <taxon>Pseudomonadota</taxon>
        <taxon>Gammaproteobacteria</taxon>
        <taxon>Alteromonadales</taxon>
        <taxon>Alteromonadaceae</taxon>
        <taxon>Paraglaciecola</taxon>
    </lineage>
</organism>
<keyword evidence="5" id="KW-1185">Reference proteome</keyword>
<dbReference type="InterPro" id="IPR019734">
    <property type="entry name" value="TPR_rpt"/>
</dbReference>
<dbReference type="PROSITE" id="PS50005">
    <property type="entry name" value="TPR"/>
    <property type="match status" value="2"/>
</dbReference>
<dbReference type="InterPro" id="IPR013105">
    <property type="entry name" value="TPR_2"/>
</dbReference>
<dbReference type="SUPFAM" id="SSF48452">
    <property type="entry name" value="TPR-like"/>
    <property type="match status" value="1"/>
</dbReference>
<dbReference type="RefSeq" id="WP_235313613.1">
    <property type="nucleotide sequence ID" value="NZ_JAKGAS010000008.1"/>
</dbReference>
<gene>
    <name evidence="4" type="ORF">L0668_15455</name>
</gene>
<sequence length="347" mass="40426">MSEKLHYVESEQDIFYLDKVAKAFVRKTLSPKKRPSAQMEELVYAVFDRSKMNLLYQGGANTSANETFHTRAANCLSMSIMMYALAKEAGFDVNFQEIIIPEYWTRRNGYSLLNGHINLRIKPKVGQSLSSFTSAGYQVDFDPQVPRNSLPKKIVSKQDVVAMFYNNKGADALMKSNFIDAYSYFRAAILKKKNFESAWINLGILYRHMGYFPQAEQAYQYAIQLNAEALTAWENLAYLYSVTDREVQAQEIFSKVNRKRRNNPYYHLNLGEEQIERKNWDEALAHFKRALSLDRHKHETYYGLARVYLEIGELQQSERYLKQARNTASSKHWEETYQNKLSLLSEL</sequence>